<proteinExistence type="predicted"/>
<accession>A0AAV2ES35</accession>
<dbReference type="Proteomes" id="UP001497516">
    <property type="component" value="Chromosome 5"/>
</dbReference>
<keyword evidence="2" id="KW-1185">Reference proteome</keyword>
<dbReference type="AlphaFoldDB" id="A0AAV2ES35"/>
<evidence type="ECO:0000313" key="2">
    <source>
        <dbReference type="Proteomes" id="UP001497516"/>
    </source>
</evidence>
<evidence type="ECO:0000313" key="1">
    <source>
        <dbReference type="EMBL" id="CAL1388791.1"/>
    </source>
</evidence>
<gene>
    <name evidence="1" type="ORF">LTRI10_LOCUS29694</name>
</gene>
<organism evidence="1 2">
    <name type="scientific">Linum trigynum</name>
    <dbReference type="NCBI Taxonomy" id="586398"/>
    <lineage>
        <taxon>Eukaryota</taxon>
        <taxon>Viridiplantae</taxon>
        <taxon>Streptophyta</taxon>
        <taxon>Embryophyta</taxon>
        <taxon>Tracheophyta</taxon>
        <taxon>Spermatophyta</taxon>
        <taxon>Magnoliopsida</taxon>
        <taxon>eudicotyledons</taxon>
        <taxon>Gunneridae</taxon>
        <taxon>Pentapetalae</taxon>
        <taxon>rosids</taxon>
        <taxon>fabids</taxon>
        <taxon>Malpighiales</taxon>
        <taxon>Linaceae</taxon>
        <taxon>Linum</taxon>
    </lineage>
</organism>
<sequence length="332" mass="37747">MVEQAQDIAATLRQISMQIKAYHQGQAQINASLTRLAVSWGISRPTIVIQKEAQLQVGNSNPEQEHSFEATIETQETSPEVFDIKIQAIQHQDEERYIEISHMEGRLLDTCCEEYEDFDEVEAIQDILVEVPYLSAQEVDQHNEEQDCHGEDEATKVMEHLPIVSKVAHMDFMIGDTISKEEARLENRREVQSYMEGFHRNGVSTIRGRIVLKKGGMIQSSLPRQFNSKVNKSGADRGSRFCKDSRSNLLQERGNDVISTSAIFNSRGPKMKVRIQRFKDQLGAFLMDKMENALTIQLTTFLGAQNVILLLPKSSKCEKDMERDCLTTKELP</sequence>
<name>A0AAV2ES35_9ROSI</name>
<dbReference type="EMBL" id="OZ034818">
    <property type="protein sequence ID" value="CAL1388791.1"/>
    <property type="molecule type" value="Genomic_DNA"/>
</dbReference>
<reference evidence="1 2" key="1">
    <citation type="submission" date="2024-04" db="EMBL/GenBank/DDBJ databases">
        <authorList>
            <person name="Fracassetti M."/>
        </authorList>
    </citation>
    <scope>NUCLEOTIDE SEQUENCE [LARGE SCALE GENOMIC DNA]</scope>
</reference>
<protein>
    <submittedName>
        <fullName evidence="1">Uncharacterized protein</fullName>
    </submittedName>
</protein>